<dbReference type="CDD" id="cd00093">
    <property type="entry name" value="HTH_XRE"/>
    <property type="match status" value="1"/>
</dbReference>
<name>A0ABP6BQX9_9MICO</name>
<dbReference type="RefSeq" id="WP_344229489.1">
    <property type="nucleotide sequence ID" value="NZ_BAAARI010000014.1"/>
</dbReference>
<dbReference type="PROSITE" id="PS50943">
    <property type="entry name" value="HTH_CROC1"/>
    <property type="match status" value="1"/>
</dbReference>
<dbReference type="InterPro" id="IPR013096">
    <property type="entry name" value="Cupin_2"/>
</dbReference>
<accession>A0ABP6BQX9</accession>
<reference evidence="5" key="1">
    <citation type="journal article" date="2019" name="Int. J. Syst. Evol. Microbiol.">
        <title>The Global Catalogue of Microorganisms (GCM) 10K type strain sequencing project: providing services to taxonomists for standard genome sequencing and annotation.</title>
        <authorList>
            <consortium name="The Broad Institute Genomics Platform"/>
            <consortium name="The Broad Institute Genome Sequencing Center for Infectious Disease"/>
            <person name="Wu L."/>
            <person name="Ma J."/>
        </authorList>
    </citation>
    <scope>NUCLEOTIDE SEQUENCE [LARGE SCALE GENOMIC DNA]</scope>
    <source>
        <strain evidence="5">JCM 16365</strain>
    </source>
</reference>
<dbReference type="InterPro" id="IPR014710">
    <property type="entry name" value="RmlC-like_jellyroll"/>
</dbReference>
<dbReference type="SMART" id="SM00530">
    <property type="entry name" value="HTH_XRE"/>
    <property type="match status" value="1"/>
</dbReference>
<dbReference type="InterPro" id="IPR011051">
    <property type="entry name" value="RmlC_Cupin_sf"/>
</dbReference>
<evidence type="ECO:0000256" key="1">
    <source>
        <dbReference type="ARBA" id="ARBA00023125"/>
    </source>
</evidence>
<dbReference type="SUPFAM" id="SSF51182">
    <property type="entry name" value="RmlC-like cupins"/>
    <property type="match status" value="1"/>
</dbReference>
<dbReference type="InterPro" id="IPR050807">
    <property type="entry name" value="TransReg_Diox_bact_type"/>
</dbReference>
<keyword evidence="1" id="KW-0238">DNA-binding</keyword>
<protein>
    <recommendedName>
        <fullName evidence="3">HTH cro/C1-type domain-containing protein</fullName>
    </recommendedName>
</protein>
<comment type="caution">
    <text evidence="4">The sequence shown here is derived from an EMBL/GenBank/DDBJ whole genome shotgun (WGS) entry which is preliminary data.</text>
</comment>
<dbReference type="Gene3D" id="1.10.260.40">
    <property type="entry name" value="lambda repressor-like DNA-binding domains"/>
    <property type="match status" value="1"/>
</dbReference>
<dbReference type="EMBL" id="BAAARI010000014">
    <property type="protein sequence ID" value="GAA2582675.1"/>
    <property type="molecule type" value="Genomic_DNA"/>
</dbReference>
<dbReference type="InterPro" id="IPR010982">
    <property type="entry name" value="Lambda_DNA-bd_dom_sf"/>
</dbReference>
<dbReference type="InterPro" id="IPR001387">
    <property type="entry name" value="Cro/C1-type_HTH"/>
</dbReference>
<sequence>MSEPPSPTAAAIGRAVREERTRRQLSTRALAAAAGVSQPFLTNVENGRVMPSIASLYSLAGALGVSAAALLPEQPIRLEVVRAGGGSRIPMHGRDRSSDGNRDRGESAETYTQLIAGARGRQLGAYRFELAPGYDDETYAHDGEDIVHLLSGSLIYRYADHDDVELHPGDTLWVDATSAHSWMVPAAQTGATELLLITAAGATHRHGSDASTER</sequence>
<dbReference type="Gene3D" id="2.60.120.10">
    <property type="entry name" value="Jelly Rolls"/>
    <property type="match status" value="1"/>
</dbReference>
<dbReference type="Pfam" id="PF07883">
    <property type="entry name" value="Cupin_2"/>
    <property type="match status" value="1"/>
</dbReference>
<dbReference type="Proteomes" id="UP001500274">
    <property type="component" value="Unassembled WGS sequence"/>
</dbReference>
<gene>
    <name evidence="4" type="ORF">GCM10009862_22230</name>
</gene>
<evidence type="ECO:0000259" key="3">
    <source>
        <dbReference type="PROSITE" id="PS50943"/>
    </source>
</evidence>
<keyword evidence="5" id="KW-1185">Reference proteome</keyword>
<proteinExistence type="predicted"/>
<dbReference type="PANTHER" id="PTHR46797">
    <property type="entry name" value="HTH-TYPE TRANSCRIPTIONAL REGULATOR"/>
    <property type="match status" value="1"/>
</dbReference>
<evidence type="ECO:0000313" key="5">
    <source>
        <dbReference type="Proteomes" id="UP001500274"/>
    </source>
</evidence>
<dbReference type="Pfam" id="PF01381">
    <property type="entry name" value="HTH_3"/>
    <property type="match status" value="1"/>
</dbReference>
<evidence type="ECO:0000313" key="4">
    <source>
        <dbReference type="EMBL" id="GAA2582675.1"/>
    </source>
</evidence>
<feature type="domain" description="HTH cro/C1-type" evidence="3">
    <location>
        <begin position="16"/>
        <end position="70"/>
    </location>
</feature>
<organism evidence="4 5">
    <name type="scientific">Microbacterium binotii</name>
    <dbReference type="NCBI Taxonomy" id="462710"/>
    <lineage>
        <taxon>Bacteria</taxon>
        <taxon>Bacillati</taxon>
        <taxon>Actinomycetota</taxon>
        <taxon>Actinomycetes</taxon>
        <taxon>Micrococcales</taxon>
        <taxon>Microbacteriaceae</taxon>
        <taxon>Microbacterium</taxon>
    </lineage>
</organism>
<dbReference type="PANTHER" id="PTHR46797:SF1">
    <property type="entry name" value="METHYLPHOSPHONATE SYNTHASE"/>
    <property type="match status" value="1"/>
</dbReference>
<feature type="region of interest" description="Disordered" evidence="2">
    <location>
        <begin position="87"/>
        <end position="107"/>
    </location>
</feature>
<feature type="region of interest" description="Disordered" evidence="2">
    <location>
        <begin position="1"/>
        <end position="22"/>
    </location>
</feature>
<feature type="compositionally biased region" description="Basic and acidic residues" evidence="2">
    <location>
        <begin position="92"/>
        <end position="107"/>
    </location>
</feature>
<dbReference type="SUPFAM" id="SSF47413">
    <property type="entry name" value="lambda repressor-like DNA-binding domains"/>
    <property type="match status" value="1"/>
</dbReference>
<dbReference type="CDD" id="cd02209">
    <property type="entry name" value="cupin_XRE_C"/>
    <property type="match status" value="1"/>
</dbReference>
<evidence type="ECO:0000256" key="2">
    <source>
        <dbReference type="SAM" id="MobiDB-lite"/>
    </source>
</evidence>